<protein>
    <submittedName>
        <fullName evidence="2">Uncharacterized protein</fullName>
    </submittedName>
</protein>
<accession>A0AAJ5VCB9</accession>
<keyword evidence="1" id="KW-0472">Membrane</keyword>
<dbReference type="RefSeq" id="WP_017831413.1">
    <property type="nucleotide sequence ID" value="NZ_CBDRLE010000002.1"/>
</dbReference>
<dbReference type="SUPFAM" id="SSF58113">
    <property type="entry name" value="Apolipoprotein A-I"/>
    <property type="match status" value="1"/>
</dbReference>
<reference evidence="2" key="1">
    <citation type="submission" date="2023-02" db="EMBL/GenBank/DDBJ databases">
        <title>Genome sequence of Microbacterium liquefaciens B1075.</title>
        <authorList>
            <person name="Cao J."/>
            <person name="Li X."/>
        </authorList>
    </citation>
    <scope>NUCLEOTIDE SEQUENCE</scope>
    <source>
        <strain evidence="2">B1075</strain>
    </source>
</reference>
<feature type="transmembrane region" description="Helical" evidence="1">
    <location>
        <begin position="189"/>
        <end position="210"/>
    </location>
</feature>
<dbReference type="Proteomes" id="UP001214756">
    <property type="component" value="Chromosome"/>
</dbReference>
<sequence>MSIPVSGSGTPDWGQLVEDIEQRIEEARTKVNNLLSDVWDWLQWAADRLRDAWNWLMERLGEFWEVISDPYRRPGYREQIRSLAGTWRSDLATPLSNAKDQIDPSVLRTDEEWGGKGAERYEQTTAAQRTTLSDFESGIANPVAGGLEKLAGGLDTFTTLMWTTMGTLVAGIISGIAALATLIAAPAGIVAMVGALAAALIQIASANVQLDNAIDSAKSQFAGVAGKATGWPKFTTS</sequence>
<dbReference type="EMBL" id="CP118606">
    <property type="protein sequence ID" value="WEF21618.1"/>
    <property type="molecule type" value="Genomic_DNA"/>
</dbReference>
<dbReference type="GeneID" id="87014381"/>
<dbReference type="AlphaFoldDB" id="A0AAJ5VCB9"/>
<gene>
    <name evidence="2" type="ORF">PWF71_02790</name>
</gene>
<organism evidence="2 3">
    <name type="scientific">Microbacterium maritypicum</name>
    <name type="common">Microbacterium liquefaciens</name>
    <dbReference type="NCBI Taxonomy" id="33918"/>
    <lineage>
        <taxon>Bacteria</taxon>
        <taxon>Bacillati</taxon>
        <taxon>Actinomycetota</taxon>
        <taxon>Actinomycetes</taxon>
        <taxon>Micrococcales</taxon>
        <taxon>Microbacteriaceae</taxon>
        <taxon>Microbacterium</taxon>
    </lineage>
</organism>
<evidence type="ECO:0000256" key="1">
    <source>
        <dbReference type="SAM" id="Phobius"/>
    </source>
</evidence>
<proteinExistence type="predicted"/>
<name>A0AAJ5VCB9_MICMQ</name>
<evidence type="ECO:0000313" key="2">
    <source>
        <dbReference type="EMBL" id="WEF21618.1"/>
    </source>
</evidence>
<feature type="transmembrane region" description="Helical" evidence="1">
    <location>
        <begin position="159"/>
        <end position="183"/>
    </location>
</feature>
<keyword evidence="1" id="KW-0812">Transmembrane</keyword>
<keyword evidence="1" id="KW-1133">Transmembrane helix</keyword>
<evidence type="ECO:0000313" key="3">
    <source>
        <dbReference type="Proteomes" id="UP001214756"/>
    </source>
</evidence>